<dbReference type="AlphaFoldDB" id="A0A2M6UXY8"/>
<evidence type="ECO:0000313" key="2">
    <source>
        <dbReference type="Proteomes" id="UP000230791"/>
    </source>
</evidence>
<protein>
    <submittedName>
        <fullName evidence="1">Uncharacterized protein</fullName>
    </submittedName>
</protein>
<proteinExistence type="predicted"/>
<dbReference type="EMBL" id="NJPP01000001">
    <property type="protein sequence ID" value="PIT71073.1"/>
    <property type="molecule type" value="Genomic_DNA"/>
</dbReference>
<name>A0A2M6UXY8_9HYPH</name>
<organism evidence="1 2">
    <name type="scientific">Bartonella tribocorum</name>
    <dbReference type="NCBI Taxonomy" id="85701"/>
    <lineage>
        <taxon>Bacteria</taxon>
        <taxon>Pseudomonadati</taxon>
        <taxon>Pseudomonadota</taxon>
        <taxon>Alphaproteobacteria</taxon>
        <taxon>Hyphomicrobiales</taxon>
        <taxon>Bartonellaceae</taxon>
        <taxon>Bartonella</taxon>
    </lineage>
</organism>
<dbReference type="Proteomes" id="UP000230791">
    <property type="component" value="Unassembled WGS sequence"/>
</dbReference>
<comment type="caution">
    <text evidence="1">The sequence shown here is derived from an EMBL/GenBank/DDBJ whole genome shotgun (WGS) entry which is preliminary data.</text>
</comment>
<gene>
    <name evidence="1" type="ORF">CEV08_00445</name>
</gene>
<sequence>MDKRTFKKIKIPLIPPLNARVIVTLEQVKGMIISVFTFYFSKNEGTYEFYAFHGRNILFNRHYHEMNFGNM</sequence>
<evidence type="ECO:0000313" key="1">
    <source>
        <dbReference type="EMBL" id="PIT71073.1"/>
    </source>
</evidence>
<accession>A0A2M6UXY8</accession>
<reference evidence="1 2" key="1">
    <citation type="submission" date="2017-06" db="EMBL/GenBank/DDBJ databases">
        <title>Draft genome of Bartonella tribocorum C635.</title>
        <authorList>
            <person name="Hadjadj L."/>
            <person name="Jiyipong T."/>
            <person name="Diene S.M."/>
            <person name="Morand S."/>
            <person name="Rolain J.-M."/>
        </authorList>
    </citation>
    <scope>NUCLEOTIDE SEQUENCE [LARGE SCALE GENOMIC DNA]</scope>
    <source>
        <strain evidence="1 2">C635</strain>
    </source>
</reference>